<evidence type="ECO:0000313" key="2">
    <source>
        <dbReference type="Proteomes" id="UP000225706"/>
    </source>
</evidence>
<keyword evidence="2" id="KW-1185">Reference proteome</keyword>
<organism evidence="1 2">
    <name type="scientific">Stylophora pistillata</name>
    <name type="common">Smooth cauliflower coral</name>
    <dbReference type="NCBI Taxonomy" id="50429"/>
    <lineage>
        <taxon>Eukaryota</taxon>
        <taxon>Metazoa</taxon>
        <taxon>Cnidaria</taxon>
        <taxon>Anthozoa</taxon>
        <taxon>Hexacorallia</taxon>
        <taxon>Scleractinia</taxon>
        <taxon>Astrocoeniina</taxon>
        <taxon>Pocilloporidae</taxon>
        <taxon>Stylophora</taxon>
    </lineage>
</organism>
<sequence length="301" mass="35185">MEVRGQKRVLEENAVNEVAKRLKVEEKLHQVLTKSEKSSGLYKKRFKDLAKKVAGMNRKNFKGPQKNKSFDEYTQRHHSRIKTQLKDKCYSTLSFMGVYDLITTKENAMSEKGNYVLAIIKTKETYDNLKESLSDIKTEMAPLNEIEVDNVEYKTEYFRGGDWKFLACICGFGAANQDYTCKCPREERDLTGQEKLCVIQNINCYALLPNFEDHKRLEKLWNDFKEITGDLNLDFPTDEPIAALTAKIKSWSQQFLSPYQAKDFTPYMDVLYHHNPEFLKRYLNEAHFNQQGMEKYNDITS</sequence>
<proteinExistence type="predicted"/>
<dbReference type="Proteomes" id="UP000225706">
    <property type="component" value="Unassembled WGS sequence"/>
</dbReference>
<accession>A0A2B4SX81</accession>
<dbReference type="AlphaFoldDB" id="A0A2B4SX81"/>
<reference evidence="2" key="1">
    <citation type="journal article" date="2017" name="bioRxiv">
        <title>Comparative analysis of the genomes of Stylophora pistillata and Acropora digitifera provides evidence for extensive differences between species of corals.</title>
        <authorList>
            <person name="Voolstra C.R."/>
            <person name="Li Y."/>
            <person name="Liew Y.J."/>
            <person name="Baumgarten S."/>
            <person name="Zoccola D."/>
            <person name="Flot J.-F."/>
            <person name="Tambutte S."/>
            <person name="Allemand D."/>
            <person name="Aranda M."/>
        </authorList>
    </citation>
    <scope>NUCLEOTIDE SEQUENCE [LARGE SCALE GENOMIC DNA]</scope>
</reference>
<evidence type="ECO:0000313" key="1">
    <source>
        <dbReference type="EMBL" id="PFX33138.1"/>
    </source>
</evidence>
<dbReference type="PANTHER" id="PTHR31424">
    <property type="entry name" value="PROTEIN CBG23806"/>
    <property type="match status" value="1"/>
</dbReference>
<comment type="caution">
    <text evidence="1">The sequence shown here is derived from an EMBL/GenBank/DDBJ whole genome shotgun (WGS) entry which is preliminary data.</text>
</comment>
<protein>
    <submittedName>
        <fullName evidence="1">Uncharacterized protein</fullName>
    </submittedName>
</protein>
<gene>
    <name evidence="1" type="ORF">AWC38_SpisGene1990</name>
</gene>
<name>A0A2B4SX81_STYPI</name>
<dbReference type="EMBL" id="LSMT01000015">
    <property type="protein sequence ID" value="PFX33138.1"/>
    <property type="molecule type" value="Genomic_DNA"/>
</dbReference>